<evidence type="ECO:0000313" key="14">
    <source>
        <dbReference type="WBParaSite" id="SMRG1_32510.2"/>
    </source>
</evidence>
<dbReference type="GO" id="GO:0007219">
    <property type="term" value="P:Notch signaling pathway"/>
    <property type="evidence" value="ECO:0007669"/>
    <property type="project" value="UniProtKB-KW"/>
</dbReference>
<feature type="signal peptide" evidence="11">
    <location>
        <begin position="1"/>
        <end position="23"/>
    </location>
</feature>
<evidence type="ECO:0000256" key="5">
    <source>
        <dbReference type="ARBA" id="ARBA00022729"/>
    </source>
</evidence>
<evidence type="ECO:0000256" key="3">
    <source>
        <dbReference type="ARBA" id="ARBA00015303"/>
    </source>
</evidence>
<keyword evidence="9" id="KW-0325">Glycoprotein</keyword>
<evidence type="ECO:0000256" key="6">
    <source>
        <dbReference type="ARBA" id="ARBA00022976"/>
    </source>
</evidence>
<proteinExistence type="inferred from homology"/>
<reference evidence="14" key="1">
    <citation type="submission" date="2023-11" db="UniProtKB">
        <authorList>
            <consortium name="WormBaseParasite"/>
        </authorList>
    </citation>
    <scope>IDENTIFICATION</scope>
</reference>
<feature type="chain" id="PRO_5041673773" description="Nicastrin" evidence="11">
    <location>
        <begin position="24"/>
        <end position="707"/>
    </location>
</feature>
<keyword evidence="7 10" id="KW-1133">Transmembrane helix</keyword>
<dbReference type="GO" id="GO:0005886">
    <property type="term" value="C:plasma membrane"/>
    <property type="evidence" value="ECO:0007669"/>
    <property type="project" value="TreeGrafter"/>
</dbReference>
<protein>
    <recommendedName>
        <fullName evidence="3">Nicastrin</fullName>
    </recommendedName>
</protein>
<evidence type="ECO:0000259" key="12">
    <source>
        <dbReference type="Pfam" id="PF18266"/>
    </source>
</evidence>
<evidence type="ECO:0000256" key="10">
    <source>
        <dbReference type="SAM" id="Phobius"/>
    </source>
</evidence>
<dbReference type="WBParaSite" id="SMRG1_32510.2">
    <property type="protein sequence ID" value="SMRG1_32510.2"/>
    <property type="gene ID" value="SMRG1_32510"/>
</dbReference>
<keyword evidence="4 10" id="KW-0812">Transmembrane</keyword>
<dbReference type="PANTHER" id="PTHR21092">
    <property type="entry name" value="NICASTRIN"/>
    <property type="match status" value="1"/>
</dbReference>
<feature type="transmembrane region" description="Helical" evidence="10">
    <location>
        <begin position="658"/>
        <end position="677"/>
    </location>
</feature>
<evidence type="ECO:0000256" key="7">
    <source>
        <dbReference type="ARBA" id="ARBA00022989"/>
    </source>
</evidence>
<dbReference type="Pfam" id="PF05450">
    <property type="entry name" value="Nicastrin"/>
    <property type="match status" value="1"/>
</dbReference>
<dbReference type="GO" id="GO:0016485">
    <property type="term" value="P:protein processing"/>
    <property type="evidence" value="ECO:0007669"/>
    <property type="project" value="InterPro"/>
</dbReference>
<dbReference type="Pfam" id="PF18266">
    <property type="entry name" value="Ncstrn_small"/>
    <property type="match status" value="1"/>
</dbReference>
<dbReference type="InterPro" id="IPR008710">
    <property type="entry name" value="Nicastrin"/>
</dbReference>
<evidence type="ECO:0000256" key="11">
    <source>
        <dbReference type="SAM" id="SignalP"/>
    </source>
</evidence>
<evidence type="ECO:0000256" key="2">
    <source>
        <dbReference type="ARBA" id="ARBA00007717"/>
    </source>
</evidence>
<organism evidence="13 14">
    <name type="scientific">Schistosoma margrebowiei</name>
    <dbReference type="NCBI Taxonomy" id="48269"/>
    <lineage>
        <taxon>Eukaryota</taxon>
        <taxon>Metazoa</taxon>
        <taxon>Spiralia</taxon>
        <taxon>Lophotrochozoa</taxon>
        <taxon>Platyhelminthes</taxon>
        <taxon>Trematoda</taxon>
        <taxon>Digenea</taxon>
        <taxon>Strigeidida</taxon>
        <taxon>Schistosomatoidea</taxon>
        <taxon>Schistosomatidae</taxon>
        <taxon>Schistosoma</taxon>
    </lineage>
</organism>
<keyword evidence="5 11" id="KW-0732">Signal</keyword>
<dbReference type="PANTHER" id="PTHR21092:SF0">
    <property type="entry name" value="NICASTRIN"/>
    <property type="match status" value="1"/>
</dbReference>
<accession>A0AA84ZK24</accession>
<evidence type="ECO:0000256" key="4">
    <source>
        <dbReference type="ARBA" id="ARBA00022692"/>
    </source>
</evidence>
<dbReference type="AlphaFoldDB" id="A0AA84ZK24"/>
<dbReference type="InterPro" id="IPR041084">
    <property type="entry name" value="Ncstrn_small"/>
</dbReference>
<name>A0AA84ZK24_9TREM</name>
<comment type="similarity">
    <text evidence="2">Belongs to the nicastrin family.</text>
</comment>
<evidence type="ECO:0000256" key="1">
    <source>
        <dbReference type="ARBA" id="ARBA00004479"/>
    </source>
</evidence>
<feature type="domain" description="Nicastrin small lobe" evidence="12">
    <location>
        <begin position="42"/>
        <end position="211"/>
    </location>
</feature>
<evidence type="ECO:0000313" key="13">
    <source>
        <dbReference type="Proteomes" id="UP000050790"/>
    </source>
</evidence>
<comment type="subcellular location">
    <subcellularLocation>
        <location evidence="1">Membrane</location>
        <topology evidence="1">Single-pass type I membrane protein</topology>
    </subcellularLocation>
</comment>
<sequence length="707" mass="80252">MFALQRVILILVFLCISLDPLDFSKITEQIYNYVPLSHASFCTRKLNLTGQVGCSSDINGNSGVALFMNESQDIIQTLSSDISSSFVVVVNVEQFVNTSLMRYFRSTTNIKGLIVFSNEEENYDSYAFSESSKCPNSDYSAYNLTDQCDLDAQWNPAGTEYSYISWPFPVVLVADVNNTIWTSMYECFSMLNREPADDTRCMIEINNPMSAVGSSETCFRRQYLMSLHISESSEIFCDELTGLNIILSVTDSKNHSRGNNISNYARSENSSVFVLTRMDSRSIFERSGFSSQGVLPSIAVLISVAVHLMGQKTLKNSQFEKDLLFSFLDNEAYDFMGSSRFSYDLSSGNIARYTGDPVIWNNVYAVIELGELGLSRKRDNYSMFFMLTDNKTYNVTRNLTDNIFHHLTAASETNQKVDIKRPLSKLRELPLPPISSMQTLLQNSPRPLPHVVLSDYDRPPFLNKHFESFLDTRWPPLDIPTADTILLDFANTLADALHRIVSANHEPISSSIAYPKPSDIMECFSTNLGCDLFKMYLSPVDYKYVQMLKTPVPAQTYLPLGLHEIKISHLVSILLIGLTGERTSTPACPPFDKRGPYTYWMGYFNGSEQCYFTRMDITSQFLMMENEKLKAPAWMRSREHSERFLRWYRGASPTVDGFSVALGIFLMTLTLLIALYIKEAINKKIIQIPAQMEILYTSDNENRFTPT</sequence>
<evidence type="ECO:0000256" key="8">
    <source>
        <dbReference type="ARBA" id="ARBA00023136"/>
    </source>
</evidence>
<dbReference type="Proteomes" id="UP000050790">
    <property type="component" value="Unassembled WGS sequence"/>
</dbReference>
<keyword evidence="6" id="KW-0914">Notch signaling pathway</keyword>
<keyword evidence="8 10" id="KW-0472">Membrane</keyword>
<evidence type="ECO:0000256" key="9">
    <source>
        <dbReference type="ARBA" id="ARBA00023180"/>
    </source>
</evidence>